<evidence type="ECO:0000313" key="2">
    <source>
        <dbReference type="Proteomes" id="UP000033671"/>
    </source>
</evidence>
<reference evidence="1 2" key="1">
    <citation type="submission" date="2015-01" db="EMBL/GenBank/DDBJ databases">
        <title>Genome Sequencing of Rickettsiales.</title>
        <authorList>
            <person name="Daugherty S.C."/>
            <person name="Su Q."/>
            <person name="Abolude K."/>
            <person name="Beier-Sexton M."/>
            <person name="Carlyon J.A."/>
            <person name="Carter R."/>
            <person name="Day N.P."/>
            <person name="Dumler S.J."/>
            <person name="Dyachenko V."/>
            <person name="Godinez A."/>
            <person name="Kurtti T.J."/>
            <person name="Lichay M."/>
            <person name="Mullins K.E."/>
            <person name="Ott S."/>
            <person name="Pappas-Brown V."/>
            <person name="Paris D.H."/>
            <person name="Patel P."/>
            <person name="Richards A.L."/>
            <person name="Sadzewicz L."/>
            <person name="Sears K."/>
            <person name="Seidman D."/>
            <person name="Sengamalay N."/>
            <person name="Stenos J."/>
            <person name="Tallon L.J."/>
            <person name="Vincent G."/>
            <person name="Fraser C.M."/>
            <person name="Munderloh U."/>
            <person name="Dunning-Hotopp J.C."/>
        </authorList>
    </citation>
    <scope>NUCLEOTIDE SEQUENCE [LARGE SCALE GENOMIC DNA]</scope>
    <source>
        <strain evidence="1 2">TA716</strain>
    </source>
</reference>
<gene>
    <name evidence="1" type="ORF">OTSTA716_0403</name>
</gene>
<comment type="caution">
    <text evidence="1">The sequence shown here is derived from an EMBL/GenBank/DDBJ whole genome shotgun (WGS) entry which is preliminary data.</text>
</comment>
<evidence type="ECO:0000313" key="1">
    <source>
        <dbReference type="EMBL" id="KJV77175.1"/>
    </source>
</evidence>
<dbReference type="EMBL" id="LAOA01000008">
    <property type="protein sequence ID" value="KJV77175.1"/>
    <property type="molecule type" value="Genomic_DNA"/>
</dbReference>
<dbReference type="Proteomes" id="UP000033671">
    <property type="component" value="Unassembled WGS sequence"/>
</dbReference>
<name>A0A0F3PA18_ORITS</name>
<proteinExistence type="predicted"/>
<sequence>MTIVHDGEIVSFALITCNVDDGTVVEYLVRKLKR</sequence>
<protein>
    <submittedName>
        <fullName evidence="1">Uncharacterized protein</fullName>
    </submittedName>
</protein>
<dbReference type="AlphaFoldDB" id="A0A0F3PA18"/>
<organism evidence="1 2">
    <name type="scientific">Orientia tsutsugamushi str. TA716</name>
    <dbReference type="NCBI Taxonomy" id="1359175"/>
    <lineage>
        <taxon>Bacteria</taxon>
        <taxon>Pseudomonadati</taxon>
        <taxon>Pseudomonadota</taxon>
        <taxon>Alphaproteobacteria</taxon>
        <taxon>Rickettsiales</taxon>
        <taxon>Rickettsiaceae</taxon>
        <taxon>Rickettsieae</taxon>
        <taxon>Orientia</taxon>
    </lineage>
</organism>
<accession>A0A0F3PA18</accession>